<dbReference type="CDD" id="cd00885">
    <property type="entry name" value="cinA"/>
    <property type="match status" value="1"/>
</dbReference>
<dbReference type="RefSeq" id="WP_068715102.1">
    <property type="nucleotide sequence ID" value="NZ_LWDV01000006.1"/>
</dbReference>
<dbReference type="NCBIfam" id="TIGR00177">
    <property type="entry name" value="molyb_syn"/>
    <property type="match status" value="1"/>
</dbReference>
<dbReference type="Pfam" id="PF02464">
    <property type="entry name" value="CinA"/>
    <property type="match status" value="1"/>
</dbReference>
<proteinExistence type="inferred from homology"/>
<dbReference type="NCBIfam" id="TIGR00199">
    <property type="entry name" value="PncC_domain"/>
    <property type="match status" value="1"/>
</dbReference>
<evidence type="ECO:0000313" key="4">
    <source>
        <dbReference type="Proteomes" id="UP000093514"/>
    </source>
</evidence>
<comment type="similarity">
    <text evidence="1">Belongs to the CinA family.</text>
</comment>
<dbReference type="NCBIfam" id="TIGR00200">
    <property type="entry name" value="cinA_nterm"/>
    <property type="match status" value="1"/>
</dbReference>
<dbReference type="Gene3D" id="3.40.980.10">
    <property type="entry name" value="MoaB/Mog-like domain"/>
    <property type="match status" value="1"/>
</dbReference>
<dbReference type="InterPro" id="IPR050101">
    <property type="entry name" value="CinA"/>
</dbReference>
<evidence type="ECO:0000259" key="2">
    <source>
        <dbReference type="SMART" id="SM00852"/>
    </source>
</evidence>
<accession>A0A1C0ACE9</accession>
<keyword evidence="4" id="KW-1185">Reference proteome</keyword>
<dbReference type="InterPro" id="IPR008136">
    <property type="entry name" value="CinA_C"/>
</dbReference>
<name>A0A1C0ACE9_9FIRM</name>
<dbReference type="SMART" id="SM00852">
    <property type="entry name" value="MoCF_biosynth"/>
    <property type="match status" value="1"/>
</dbReference>
<evidence type="ECO:0000313" key="3">
    <source>
        <dbReference type="EMBL" id="OCL28046.1"/>
    </source>
</evidence>
<comment type="caution">
    <text evidence="3">The sequence shown here is derived from an EMBL/GenBank/DDBJ whole genome shotgun (WGS) entry which is preliminary data.</text>
</comment>
<dbReference type="SUPFAM" id="SSF142433">
    <property type="entry name" value="CinA-like"/>
    <property type="match status" value="1"/>
</dbReference>
<gene>
    <name evidence="1" type="primary">cinA</name>
    <name evidence="3" type="ORF">U472_02275</name>
</gene>
<dbReference type="Proteomes" id="UP000093514">
    <property type="component" value="Unassembled WGS sequence"/>
</dbReference>
<organism evidence="3 4">
    <name type="scientific">Orenia metallireducens</name>
    <dbReference type="NCBI Taxonomy" id="1413210"/>
    <lineage>
        <taxon>Bacteria</taxon>
        <taxon>Bacillati</taxon>
        <taxon>Bacillota</taxon>
        <taxon>Clostridia</taxon>
        <taxon>Halanaerobiales</taxon>
        <taxon>Halobacteroidaceae</taxon>
        <taxon>Orenia</taxon>
    </lineage>
</organism>
<sequence length="414" mass="45356">MKAEIITIGTELLLGQIIDSNSQWIGQRLAEIGVNLYYKATVGDNKERVLDTLKNSINRSDIIITTGGLGPTQDDLTRECIGEALGLELIKDEELLMDIRDYFDKMGHEMADNNIKQAYLPEGAVAIDNPEGTAPGILINQDGKVIVAMPGVPIEMKAMMIETVLPYLKKKFSKGEVIKSRVIKTCGIGESSLEELITDILTEQTNPTIAPLASQGEVKLRLTAKANSEEEADRLINLKEAKLQERIGEYIYGYDDDNLEGVVAKLLWDQKLTIATAESCTGGLIGDRLTSIAGSSAYFERGIISYSNQAKMDLLKVKKSTLEKYGAVSSQTAKEMAKGVRNLSKTDIGLSTTGIAGPGGESLEKPVGLVYMAIADKDGVESYRYQFNGSRERVKYMTSQMILNLLRKRLLAKS</sequence>
<evidence type="ECO:0000256" key="1">
    <source>
        <dbReference type="HAMAP-Rule" id="MF_00226"/>
    </source>
</evidence>
<dbReference type="InterPro" id="IPR036425">
    <property type="entry name" value="MoaB/Mog-like_dom_sf"/>
</dbReference>
<dbReference type="InterPro" id="IPR008135">
    <property type="entry name" value="Competence-induced_CinA"/>
</dbReference>
<dbReference type="InterPro" id="IPR036653">
    <property type="entry name" value="CinA-like_C"/>
</dbReference>
<dbReference type="OrthoDB" id="9801454at2"/>
<dbReference type="PANTHER" id="PTHR13939">
    <property type="entry name" value="NICOTINAMIDE-NUCLEOTIDE AMIDOHYDROLASE PNCC"/>
    <property type="match status" value="1"/>
</dbReference>
<dbReference type="Gene3D" id="3.30.70.2860">
    <property type="match status" value="1"/>
</dbReference>
<dbReference type="Pfam" id="PF00994">
    <property type="entry name" value="MoCF_biosynth"/>
    <property type="match status" value="1"/>
</dbReference>
<dbReference type="AlphaFoldDB" id="A0A1C0ACE9"/>
<protein>
    <recommendedName>
        <fullName evidence="1">Putative competence-damage inducible protein</fullName>
    </recommendedName>
</protein>
<dbReference type="Pfam" id="PF18146">
    <property type="entry name" value="CinA_KH"/>
    <property type="match status" value="1"/>
</dbReference>
<feature type="domain" description="MoaB/Mog" evidence="2">
    <location>
        <begin position="4"/>
        <end position="171"/>
    </location>
</feature>
<dbReference type="Gene3D" id="3.90.950.20">
    <property type="entry name" value="CinA-like"/>
    <property type="match status" value="1"/>
</dbReference>
<dbReference type="InterPro" id="IPR001453">
    <property type="entry name" value="MoaB/Mog_dom"/>
</dbReference>
<dbReference type="InterPro" id="IPR041424">
    <property type="entry name" value="CinA_KH"/>
</dbReference>
<dbReference type="PIRSF" id="PIRSF006728">
    <property type="entry name" value="CinA"/>
    <property type="match status" value="1"/>
</dbReference>
<dbReference type="HAMAP" id="MF_00226_B">
    <property type="entry name" value="CinA_B"/>
    <property type="match status" value="1"/>
</dbReference>
<reference evidence="3 4" key="2">
    <citation type="submission" date="2016-08" db="EMBL/GenBank/DDBJ databases">
        <title>Orenia metallireducens sp. nov. strain Z6, a Novel Metal-reducing Firmicute from the Deep Subsurface.</title>
        <authorList>
            <person name="Maxim B.I."/>
            <person name="Kenneth K."/>
            <person name="Flynn T.M."/>
            <person name="Oloughlin E.J."/>
            <person name="Locke R.A."/>
            <person name="Weber J.R."/>
            <person name="Egan S.M."/>
            <person name="Mackie R.I."/>
            <person name="Cann I.K."/>
        </authorList>
    </citation>
    <scope>NUCLEOTIDE SEQUENCE [LARGE SCALE GENOMIC DNA]</scope>
    <source>
        <strain evidence="3 4">Z6</strain>
    </source>
</reference>
<dbReference type="NCBIfam" id="NF001813">
    <property type="entry name" value="PRK00549.1"/>
    <property type="match status" value="1"/>
</dbReference>
<dbReference type="SUPFAM" id="SSF53218">
    <property type="entry name" value="Molybdenum cofactor biosynthesis proteins"/>
    <property type="match status" value="1"/>
</dbReference>
<dbReference type="EMBL" id="LWDV01000006">
    <property type="protein sequence ID" value="OCL28046.1"/>
    <property type="molecule type" value="Genomic_DNA"/>
</dbReference>
<reference evidence="4" key="1">
    <citation type="submission" date="2016-07" db="EMBL/GenBank/DDBJ databases">
        <authorList>
            <person name="Florea S."/>
            <person name="Webb J.S."/>
            <person name="Jaromczyk J."/>
            <person name="Schardl C.L."/>
        </authorList>
    </citation>
    <scope>NUCLEOTIDE SEQUENCE [LARGE SCALE GENOMIC DNA]</scope>
    <source>
        <strain evidence="4">Z6</strain>
    </source>
</reference>
<dbReference type="PANTHER" id="PTHR13939:SF0">
    <property type="entry name" value="NMN AMIDOHYDROLASE-LIKE PROTEIN YFAY"/>
    <property type="match status" value="1"/>
</dbReference>